<dbReference type="InterPro" id="IPR002509">
    <property type="entry name" value="NODB_dom"/>
</dbReference>
<evidence type="ECO:0000313" key="5">
    <source>
        <dbReference type="Proteomes" id="UP001501565"/>
    </source>
</evidence>
<comment type="caution">
    <text evidence="4">The sequence shown here is derived from an EMBL/GenBank/DDBJ whole genome shotgun (WGS) entry which is preliminary data.</text>
</comment>
<reference evidence="5" key="1">
    <citation type="journal article" date="2019" name="Int. J. Syst. Evol. Microbiol.">
        <title>The Global Catalogue of Microorganisms (GCM) 10K type strain sequencing project: providing services to taxonomists for standard genome sequencing and annotation.</title>
        <authorList>
            <consortium name="The Broad Institute Genomics Platform"/>
            <consortium name="The Broad Institute Genome Sequencing Center for Infectious Disease"/>
            <person name="Wu L."/>
            <person name="Ma J."/>
        </authorList>
    </citation>
    <scope>NUCLEOTIDE SEQUENCE [LARGE SCALE GENOMIC DNA]</scope>
    <source>
        <strain evidence="5">JCM 17551</strain>
    </source>
</reference>
<dbReference type="EMBL" id="BAABBN010000007">
    <property type="protein sequence ID" value="GAA3932058.1"/>
    <property type="molecule type" value="Genomic_DNA"/>
</dbReference>
<gene>
    <name evidence="4" type="ORF">GCM10022277_31140</name>
</gene>
<dbReference type="Gene3D" id="3.20.20.370">
    <property type="entry name" value="Glycoside hydrolase/deacetylase"/>
    <property type="match status" value="1"/>
</dbReference>
<name>A0ABP7MX80_9GAMM</name>
<dbReference type="InterPro" id="IPR011330">
    <property type="entry name" value="Glyco_hydro/deAcase_b/a-brl"/>
</dbReference>
<dbReference type="PANTHER" id="PTHR34216:SF3">
    <property type="entry name" value="POLY-BETA-1,6-N-ACETYL-D-GLUCOSAMINE N-DEACETYLASE"/>
    <property type="match status" value="1"/>
</dbReference>
<organism evidence="4 5">
    <name type="scientific">Litoribacillus peritrichatus</name>
    <dbReference type="NCBI Taxonomy" id="718191"/>
    <lineage>
        <taxon>Bacteria</taxon>
        <taxon>Pseudomonadati</taxon>
        <taxon>Pseudomonadota</taxon>
        <taxon>Gammaproteobacteria</taxon>
        <taxon>Oceanospirillales</taxon>
        <taxon>Oceanospirillaceae</taxon>
        <taxon>Litoribacillus</taxon>
    </lineage>
</organism>
<sequence length="378" mass="43022">MLLLSSYQALAFEETNQSAVILQYHHVSNDTPFLTSISPKDFKSQMTYLKAHDFNVIPVTELVRRLRAKQAIDNKTVVITFDDAYNSVYDIAWPVLKAHGFPFSVYVNTESIDNQQKHSMSWAQISEMAEAGVEFANHSHTHLHMIRQDDKETETQWLSRLESEIDRSEALIQRHTKQSHKILAYPFGEYNPQIQALLLKKTYVGLAQHSGAVASNTSLQSLPRFPFGGYYTDLEDFKLKVNALGLPVQSVQVGVSNVQELAETLVKGDEAELYSIKSDWTFNYEEAKPFVLVELAITPSQYRRFACYATGLGKVDTSLVYHENNPSSVYGVAVNIKNLLQVGRSRINCTLPSKWSGRFYWFSQPFIRKAVENAWYAE</sequence>
<evidence type="ECO:0000313" key="4">
    <source>
        <dbReference type="EMBL" id="GAA3932058.1"/>
    </source>
</evidence>
<dbReference type="RefSeq" id="WP_344799485.1">
    <property type="nucleotide sequence ID" value="NZ_BAABBN010000007.1"/>
</dbReference>
<evidence type="ECO:0000256" key="1">
    <source>
        <dbReference type="ARBA" id="ARBA00004613"/>
    </source>
</evidence>
<feature type="domain" description="NodB homology" evidence="3">
    <location>
        <begin position="75"/>
        <end position="277"/>
    </location>
</feature>
<dbReference type="PANTHER" id="PTHR34216">
    <property type="match status" value="1"/>
</dbReference>
<proteinExistence type="predicted"/>
<keyword evidence="2" id="KW-0732">Signal</keyword>
<evidence type="ECO:0000256" key="2">
    <source>
        <dbReference type="ARBA" id="ARBA00022729"/>
    </source>
</evidence>
<evidence type="ECO:0000259" key="3">
    <source>
        <dbReference type="PROSITE" id="PS51677"/>
    </source>
</evidence>
<dbReference type="InterPro" id="IPR051398">
    <property type="entry name" value="Polysacch_Deacetylase"/>
</dbReference>
<dbReference type="Proteomes" id="UP001501565">
    <property type="component" value="Unassembled WGS sequence"/>
</dbReference>
<dbReference type="PROSITE" id="PS51677">
    <property type="entry name" value="NODB"/>
    <property type="match status" value="1"/>
</dbReference>
<keyword evidence="5" id="KW-1185">Reference proteome</keyword>
<comment type="subcellular location">
    <subcellularLocation>
        <location evidence="1">Secreted</location>
    </subcellularLocation>
</comment>
<dbReference type="CDD" id="cd10973">
    <property type="entry name" value="CE4_DAC_u4_5s"/>
    <property type="match status" value="1"/>
</dbReference>
<accession>A0ABP7MX80</accession>
<dbReference type="SUPFAM" id="SSF88713">
    <property type="entry name" value="Glycoside hydrolase/deacetylase"/>
    <property type="match status" value="1"/>
</dbReference>
<dbReference type="Pfam" id="PF01522">
    <property type="entry name" value="Polysacc_deac_1"/>
    <property type="match status" value="1"/>
</dbReference>
<protein>
    <submittedName>
        <fullName evidence="4">Polysaccharide deacetylase family protein</fullName>
    </submittedName>
</protein>